<dbReference type="SUPFAM" id="SSF46689">
    <property type="entry name" value="Homeodomain-like"/>
    <property type="match status" value="1"/>
</dbReference>
<feature type="compositionally biased region" description="Basic and acidic residues" evidence="3">
    <location>
        <begin position="364"/>
        <end position="379"/>
    </location>
</feature>
<accession>A0A9N9WGD5</accession>
<dbReference type="Gene3D" id="3.30.710.10">
    <property type="entry name" value="Potassium Channel Kv1.1, Chain A"/>
    <property type="match status" value="1"/>
</dbReference>
<sequence>MSEYLIFPREGLARHPSFEVRIGNIIVAVNEYVARRAQHCRLVQNERGSRTAGAHQRPNPISIINVKVSLFGCLSVNHADTTERILMKFERFCDVTLYCSPSFATQVSDKDTVDPTHIRGVSLRAHRCYNEMQPEPTAQRVLQSTEELEIINLGHPSYDHPLWKYKVYNEGFTTSFPRWEDGFEYLSLRSLNYVRVVLAACSELLGALLGAHEAQGEPVLVIDGAEPRHLRALLHYMYTGEMNVHHSQLASLLKTAEELRIKGLTDIRWNNKDEPPDCDSDVVTAVATHMKRTDSKTPEKHTEQKHAESKHAEPRQMSPKHSPKHILPDQTDAGCARAENEVVETEVKEKFNVNGGPPPLIKLPTKDKPSPAKRDRSDSDSPSPKRQRLQSGTEHTDDESASHSIPEKDSEWQHGNLDISAERVVNWGGTDNWSRDASDDEWADAPADIGSFLHTRLRVDGDNSADEESNDSAGGALSVASAAASSSASIDRDLSKIDLPSVSSKRTVGIPYEKNHSNEINIVMCICIVTIGPKSGPADPRFSDVVKLNDYLQHGRRPQFWEEHYVKRVMEAVRMKELEMKQAAEILGVSYGTLYGRYRDVFGCINRPYRGSVLPSQREEAVNPSLDTTRPAMRTARDFWQAKGPSEVLERLQRGDISVEAASLALGVGVSNLAAYMAADFHTEKDFDPIPIEVDPSLKVRRTYGSNVPAQTKPMKKPSPAVDKSVPKKIMIGSLTDEDPIPATVIATSEANTLPANSTSGKWPTIRVASLDTLRAEPASPSALMRTRPDLTIVAAKRDKRDGDA</sequence>
<gene>
    <name evidence="5" type="ORF">DIATSA_LOCUS7442</name>
</gene>
<dbReference type="PROSITE" id="PS50097">
    <property type="entry name" value="BTB"/>
    <property type="match status" value="1"/>
</dbReference>
<keyword evidence="2" id="KW-0539">Nucleus</keyword>
<dbReference type="InterPro" id="IPR011333">
    <property type="entry name" value="SKP1/BTB/POZ_sf"/>
</dbReference>
<dbReference type="InterPro" id="IPR009057">
    <property type="entry name" value="Homeodomain-like_sf"/>
</dbReference>
<evidence type="ECO:0000313" key="5">
    <source>
        <dbReference type="EMBL" id="CAG9789735.1"/>
    </source>
</evidence>
<dbReference type="PANTHER" id="PTHR23110">
    <property type="entry name" value="BTB DOMAIN TRANSCRIPTION FACTOR"/>
    <property type="match status" value="1"/>
</dbReference>
<dbReference type="SUPFAM" id="SSF54695">
    <property type="entry name" value="POZ domain"/>
    <property type="match status" value="1"/>
</dbReference>
<proteinExistence type="predicted"/>
<dbReference type="InterPro" id="IPR051095">
    <property type="entry name" value="Dros_DevTransReg"/>
</dbReference>
<evidence type="ECO:0000259" key="4">
    <source>
        <dbReference type="PROSITE" id="PS50097"/>
    </source>
</evidence>
<feature type="region of interest" description="Disordered" evidence="3">
    <location>
        <begin position="289"/>
        <end position="330"/>
    </location>
</feature>
<evidence type="ECO:0000256" key="1">
    <source>
        <dbReference type="ARBA" id="ARBA00004123"/>
    </source>
</evidence>
<feature type="domain" description="BTB" evidence="4">
    <location>
        <begin position="180"/>
        <end position="246"/>
    </location>
</feature>
<feature type="compositionally biased region" description="Basic and acidic residues" evidence="3">
    <location>
        <begin position="394"/>
        <end position="412"/>
    </location>
</feature>
<evidence type="ECO:0000256" key="3">
    <source>
        <dbReference type="SAM" id="MobiDB-lite"/>
    </source>
</evidence>
<protein>
    <recommendedName>
        <fullName evidence="4">BTB domain-containing protein</fullName>
    </recommendedName>
</protein>
<dbReference type="Proteomes" id="UP001153714">
    <property type="component" value="Chromosome 20"/>
</dbReference>
<feature type="compositionally biased region" description="Basic and acidic residues" evidence="3">
    <location>
        <begin position="291"/>
        <end position="314"/>
    </location>
</feature>
<dbReference type="GO" id="GO:0006357">
    <property type="term" value="P:regulation of transcription by RNA polymerase II"/>
    <property type="evidence" value="ECO:0007669"/>
    <property type="project" value="TreeGrafter"/>
</dbReference>
<organism evidence="5 6">
    <name type="scientific">Diatraea saccharalis</name>
    <name type="common">sugarcane borer</name>
    <dbReference type="NCBI Taxonomy" id="40085"/>
    <lineage>
        <taxon>Eukaryota</taxon>
        <taxon>Metazoa</taxon>
        <taxon>Ecdysozoa</taxon>
        <taxon>Arthropoda</taxon>
        <taxon>Hexapoda</taxon>
        <taxon>Insecta</taxon>
        <taxon>Pterygota</taxon>
        <taxon>Neoptera</taxon>
        <taxon>Endopterygota</taxon>
        <taxon>Lepidoptera</taxon>
        <taxon>Glossata</taxon>
        <taxon>Ditrysia</taxon>
        <taxon>Pyraloidea</taxon>
        <taxon>Crambidae</taxon>
        <taxon>Crambinae</taxon>
        <taxon>Diatraea</taxon>
    </lineage>
</organism>
<name>A0A9N9WGD5_9NEOP</name>
<dbReference type="OrthoDB" id="6365358at2759"/>
<evidence type="ECO:0000313" key="6">
    <source>
        <dbReference type="Proteomes" id="UP001153714"/>
    </source>
</evidence>
<dbReference type="PANTHER" id="PTHR23110:SF109">
    <property type="entry name" value="FI07618P-RELATED"/>
    <property type="match status" value="1"/>
</dbReference>
<evidence type="ECO:0000256" key="2">
    <source>
        <dbReference type="ARBA" id="ARBA00023242"/>
    </source>
</evidence>
<dbReference type="EMBL" id="OU893351">
    <property type="protein sequence ID" value="CAG9789735.1"/>
    <property type="molecule type" value="Genomic_DNA"/>
</dbReference>
<dbReference type="Pfam" id="PF00651">
    <property type="entry name" value="BTB"/>
    <property type="match status" value="1"/>
</dbReference>
<reference evidence="5" key="1">
    <citation type="submission" date="2021-12" db="EMBL/GenBank/DDBJ databases">
        <authorList>
            <person name="King R."/>
        </authorList>
    </citation>
    <scope>NUCLEOTIDE SEQUENCE</scope>
</reference>
<reference evidence="5" key="2">
    <citation type="submission" date="2022-10" db="EMBL/GenBank/DDBJ databases">
        <authorList>
            <consortium name="ENA_rothamsted_submissions"/>
            <consortium name="culmorum"/>
            <person name="King R."/>
        </authorList>
    </citation>
    <scope>NUCLEOTIDE SEQUENCE</scope>
</reference>
<keyword evidence="6" id="KW-1185">Reference proteome</keyword>
<dbReference type="GO" id="GO:0005634">
    <property type="term" value="C:nucleus"/>
    <property type="evidence" value="ECO:0007669"/>
    <property type="project" value="UniProtKB-SubCell"/>
</dbReference>
<feature type="region of interest" description="Disordered" evidence="3">
    <location>
        <begin position="348"/>
        <end position="415"/>
    </location>
</feature>
<dbReference type="AlphaFoldDB" id="A0A9N9WGD5"/>
<comment type="subcellular location">
    <subcellularLocation>
        <location evidence="1">Nucleus</location>
    </subcellularLocation>
</comment>
<dbReference type="SMART" id="SM00225">
    <property type="entry name" value="BTB"/>
    <property type="match status" value="1"/>
</dbReference>
<dbReference type="InterPro" id="IPR000210">
    <property type="entry name" value="BTB/POZ_dom"/>
</dbReference>